<reference evidence="17" key="1">
    <citation type="submission" date="2019-08" db="EMBL/GenBank/DDBJ databases">
        <title>The improved chromosome-level genome for the pearl oyster Pinctada fucata martensii using PacBio sequencing and Hi-C.</title>
        <authorList>
            <person name="Zheng Z."/>
        </authorList>
    </citation>
    <scope>NUCLEOTIDE SEQUENCE</scope>
    <source>
        <strain evidence="17">ZZ-2019</strain>
        <tissue evidence="17">Adductor muscle</tissue>
    </source>
</reference>
<dbReference type="EC" id="4.1.1.90" evidence="2"/>
<dbReference type="SMART" id="SM00752">
    <property type="entry name" value="HTTM"/>
    <property type="match status" value="1"/>
</dbReference>
<feature type="transmembrane region" description="Helical" evidence="15">
    <location>
        <begin position="235"/>
        <end position="255"/>
    </location>
</feature>
<name>A0AA88XPB6_PINIB</name>
<dbReference type="InterPro" id="IPR011051">
    <property type="entry name" value="RmlC_Cupin_sf"/>
</dbReference>
<gene>
    <name evidence="17" type="ORF">FSP39_001567</name>
</gene>
<evidence type="ECO:0000256" key="9">
    <source>
        <dbReference type="ARBA" id="ARBA00023157"/>
    </source>
</evidence>
<evidence type="ECO:0000256" key="3">
    <source>
        <dbReference type="ARBA" id="ARBA00017054"/>
    </source>
</evidence>
<dbReference type="GO" id="GO:0005789">
    <property type="term" value="C:endoplasmic reticulum membrane"/>
    <property type="evidence" value="ECO:0007669"/>
    <property type="project" value="UniProtKB-SubCell"/>
</dbReference>
<evidence type="ECO:0000256" key="5">
    <source>
        <dbReference type="ARBA" id="ARBA00022824"/>
    </source>
</evidence>
<keyword evidence="5" id="KW-0256">Endoplasmic reticulum</keyword>
<feature type="domain" description="HTTM-like" evidence="16">
    <location>
        <begin position="40"/>
        <end position="298"/>
    </location>
</feature>
<dbReference type="EMBL" id="VSWD01000010">
    <property type="protein sequence ID" value="KAK3089183.1"/>
    <property type="molecule type" value="Genomic_DNA"/>
</dbReference>
<comment type="catalytic activity">
    <reaction evidence="14">
        <text>4-carboxy-L-glutamyl-[protein] + 2,3-epoxyphylloquinone + H2O + H(+) = phylloquinol + L-glutamyl-[protein] + CO2 + O2</text>
        <dbReference type="Rhea" id="RHEA:45140"/>
        <dbReference type="Rhea" id="RHEA-COMP:10208"/>
        <dbReference type="Rhea" id="RHEA-COMP:11094"/>
        <dbReference type="ChEBI" id="CHEBI:15377"/>
        <dbReference type="ChEBI" id="CHEBI:15378"/>
        <dbReference type="ChEBI" id="CHEBI:15379"/>
        <dbReference type="ChEBI" id="CHEBI:15759"/>
        <dbReference type="ChEBI" id="CHEBI:16526"/>
        <dbReference type="ChEBI" id="CHEBI:28433"/>
        <dbReference type="ChEBI" id="CHEBI:29973"/>
        <dbReference type="ChEBI" id="CHEBI:84990"/>
        <dbReference type="EC" id="4.1.1.90"/>
    </reaction>
    <physiologicalReaction direction="right-to-left" evidence="14">
        <dbReference type="Rhea" id="RHEA:45142"/>
    </physiologicalReaction>
</comment>
<evidence type="ECO:0000256" key="7">
    <source>
        <dbReference type="ARBA" id="ARBA00022990"/>
    </source>
</evidence>
<evidence type="ECO:0000256" key="4">
    <source>
        <dbReference type="ARBA" id="ARBA00022692"/>
    </source>
</evidence>
<dbReference type="GO" id="GO:0008488">
    <property type="term" value="F:gamma-glutamyl carboxylase activity"/>
    <property type="evidence" value="ECO:0007669"/>
    <property type="project" value="UniProtKB-EC"/>
</dbReference>
<protein>
    <recommendedName>
        <fullName evidence="3">Vitamin K-dependent gamma-carboxylase</fullName>
        <ecNumber evidence="2">4.1.1.90</ecNumber>
    </recommendedName>
    <alternativeName>
        <fullName evidence="11">Gamma-glutamyl carboxylase</fullName>
    </alternativeName>
    <alternativeName>
        <fullName evidence="12">Peptidyl-glutamate 4-carboxylase</fullName>
    </alternativeName>
    <alternativeName>
        <fullName evidence="13">Vitamin K gamma glutamyl carboxylase</fullName>
    </alternativeName>
</protein>
<dbReference type="Pfam" id="PF22777">
    <property type="entry name" value="VKGC_lumenal_dom"/>
    <property type="match status" value="1"/>
</dbReference>
<dbReference type="Pfam" id="PF05090">
    <property type="entry name" value="HTTM"/>
    <property type="match status" value="1"/>
</dbReference>
<evidence type="ECO:0000256" key="6">
    <source>
        <dbReference type="ARBA" id="ARBA00022989"/>
    </source>
</evidence>
<evidence type="ECO:0000313" key="18">
    <source>
        <dbReference type="Proteomes" id="UP001186944"/>
    </source>
</evidence>
<keyword evidence="18" id="KW-1185">Reference proteome</keyword>
<comment type="subcellular location">
    <subcellularLocation>
        <location evidence="1">Endoplasmic reticulum membrane</location>
        <topology evidence="1">Multi-pass membrane protein</topology>
    </subcellularLocation>
</comment>
<sequence length="717" mass="83270">MEEKEKHGKKSPSPPDKFNELFGFKLQELFSWNSFVRLMCRPCDPASLAVLRICFGLLMMIDIPQERGMANADSRWGNKDLCRFPLFNNLQVLPLEWMFVAYFTMFTGAAGIMLGLMFRTSCVLFMIPYWYIFFLDKTVWNNHSYLYGLFSIMLLVSDANRCWSIDGLLSPSIRNTHVPLWNYTLFRTQIFMVYFIAGLKKLDTDWMSGYSMQWLSKRWVFDPFRILLTDEQIDLFVVHFGGLTIDLFTGFLMFFDRTRPVAMFFTGMFHAMNSQLFSIGMFPYAMLATLPLFCIFSWPRSVLSYLSCSKTDDLVKPSSHCVYSKDQIKSDEKTKTSLSSTSPPPVQISFVHKTGTIFTIVYIAIQAFLPFSHGITKGYNNWTNGLYGYSWDMMVHSWSTQHIRLTYVDKNTREVGYLDPHAWVEPANRWSSHADMMVQYAHCIEDRLKKYEVENIELYFDVWKSMNNRFQQRMYDPRINLLGVEWSPFKEVSFSLPLLVDLSPWRSKLASMTEELTQASSYTDVTFVADFPGLYLENFVDADLGNTSITLLAGKIIVELTDQGGKNITLEEGGSMQIPSNQFHNVHTVSDVPSCYMYVYVNTTHAKFMEKIKELEEKINSSKINPSENKDIQQFLLDTGNPQLYAEAIEKRRKEKGKEELPVLQKFKDFISKKFHLFQRSAILTFGSLRSIVFHEPFSDFLNRTYTAEQEAMFLQS</sequence>
<feature type="transmembrane region" description="Helical" evidence="15">
    <location>
        <begin position="276"/>
        <end position="298"/>
    </location>
</feature>
<evidence type="ECO:0000256" key="12">
    <source>
        <dbReference type="ARBA" id="ARBA00030249"/>
    </source>
</evidence>
<dbReference type="InterPro" id="IPR007782">
    <property type="entry name" value="VKG_COase"/>
</dbReference>
<evidence type="ECO:0000256" key="13">
    <source>
        <dbReference type="ARBA" id="ARBA00032107"/>
    </source>
</evidence>
<dbReference type="PANTHER" id="PTHR12639">
    <property type="entry name" value="VITAMIN K-DEPENDENT GAMMA-CARBOXYLASE"/>
    <property type="match status" value="1"/>
</dbReference>
<keyword evidence="8 15" id="KW-0472">Membrane</keyword>
<evidence type="ECO:0000256" key="10">
    <source>
        <dbReference type="ARBA" id="ARBA00023239"/>
    </source>
</evidence>
<evidence type="ECO:0000256" key="15">
    <source>
        <dbReference type="SAM" id="Phobius"/>
    </source>
</evidence>
<dbReference type="SUPFAM" id="SSF51182">
    <property type="entry name" value="RmlC-like cupins"/>
    <property type="match status" value="1"/>
</dbReference>
<dbReference type="GO" id="GO:0019842">
    <property type="term" value="F:vitamin binding"/>
    <property type="evidence" value="ECO:0007669"/>
    <property type="project" value="TreeGrafter"/>
</dbReference>
<evidence type="ECO:0000256" key="8">
    <source>
        <dbReference type="ARBA" id="ARBA00023136"/>
    </source>
</evidence>
<dbReference type="InterPro" id="IPR011020">
    <property type="entry name" value="HTTM-like"/>
</dbReference>
<organism evidence="17 18">
    <name type="scientific">Pinctada imbricata</name>
    <name type="common">Atlantic pearl-oyster</name>
    <name type="synonym">Pinctada martensii</name>
    <dbReference type="NCBI Taxonomy" id="66713"/>
    <lineage>
        <taxon>Eukaryota</taxon>
        <taxon>Metazoa</taxon>
        <taxon>Spiralia</taxon>
        <taxon>Lophotrochozoa</taxon>
        <taxon>Mollusca</taxon>
        <taxon>Bivalvia</taxon>
        <taxon>Autobranchia</taxon>
        <taxon>Pteriomorphia</taxon>
        <taxon>Pterioida</taxon>
        <taxon>Pterioidea</taxon>
        <taxon>Pteriidae</taxon>
        <taxon>Pinctada</taxon>
    </lineage>
</organism>
<comment type="caution">
    <text evidence="17">The sequence shown here is derived from an EMBL/GenBank/DDBJ whole genome shotgun (WGS) entry which is preliminary data.</text>
</comment>
<feature type="transmembrane region" description="Helical" evidence="15">
    <location>
        <begin position="99"/>
        <end position="132"/>
    </location>
</feature>
<evidence type="ECO:0000256" key="11">
    <source>
        <dbReference type="ARBA" id="ARBA00030083"/>
    </source>
</evidence>
<evidence type="ECO:0000256" key="1">
    <source>
        <dbReference type="ARBA" id="ARBA00004477"/>
    </source>
</evidence>
<dbReference type="AlphaFoldDB" id="A0AA88XPB6"/>
<dbReference type="PANTHER" id="PTHR12639:SF6">
    <property type="entry name" value="VITAMIN K-DEPENDENT GAMMA-CARBOXYLASE"/>
    <property type="match status" value="1"/>
</dbReference>
<evidence type="ECO:0000256" key="2">
    <source>
        <dbReference type="ARBA" id="ARBA00012248"/>
    </source>
</evidence>
<keyword evidence="10" id="KW-0456">Lyase</keyword>
<evidence type="ECO:0000256" key="14">
    <source>
        <dbReference type="ARBA" id="ARBA00048415"/>
    </source>
</evidence>
<keyword evidence="6 15" id="KW-1133">Transmembrane helix</keyword>
<proteinExistence type="predicted"/>
<evidence type="ECO:0000313" key="17">
    <source>
        <dbReference type="EMBL" id="KAK3089183.1"/>
    </source>
</evidence>
<accession>A0AA88XPB6</accession>
<dbReference type="InterPro" id="IPR053934">
    <property type="entry name" value="HTTM_dom"/>
</dbReference>
<dbReference type="Proteomes" id="UP001186944">
    <property type="component" value="Unassembled WGS sequence"/>
</dbReference>
<keyword evidence="7" id="KW-0007">Acetylation</keyword>
<evidence type="ECO:0000259" key="16">
    <source>
        <dbReference type="SMART" id="SM00752"/>
    </source>
</evidence>
<keyword evidence="9" id="KW-1015">Disulfide bond</keyword>
<feature type="transmembrane region" description="Helical" evidence="15">
    <location>
        <begin position="180"/>
        <end position="197"/>
    </location>
</feature>
<feature type="transmembrane region" description="Helical" evidence="15">
    <location>
        <begin position="144"/>
        <end position="160"/>
    </location>
</feature>
<keyword evidence="4 15" id="KW-0812">Transmembrane</keyword>
<dbReference type="InterPro" id="IPR053935">
    <property type="entry name" value="VKGC_lumenal_dom"/>
</dbReference>